<protein>
    <submittedName>
        <fullName evidence="2">SMI1/KNR4 family protein</fullName>
    </submittedName>
</protein>
<dbReference type="InterPro" id="IPR037883">
    <property type="entry name" value="Knr4/Smi1-like_sf"/>
</dbReference>
<proteinExistence type="predicted"/>
<reference evidence="2 3" key="1">
    <citation type="submission" date="2024-09" db="EMBL/GenBank/DDBJ databases">
        <title>Laminarin stimulates single cell rates of sulfate reduction while oxygen inhibits transcriptomic activity in coastal marine sediment.</title>
        <authorList>
            <person name="Lindsay M."/>
            <person name="Orcutt B."/>
            <person name="Emerson D."/>
            <person name="Stepanauskas R."/>
            <person name="D'Angelo T."/>
        </authorList>
    </citation>
    <scope>NUCLEOTIDE SEQUENCE [LARGE SCALE GENOMIC DNA]</scope>
    <source>
        <strain evidence="2">SAG AM-311-K15</strain>
    </source>
</reference>
<gene>
    <name evidence="2" type="ORF">ACFL27_23155</name>
</gene>
<name>A0ABV6Z3T7_UNCC1</name>
<organism evidence="2 3">
    <name type="scientific">candidate division CSSED10-310 bacterium</name>
    <dbReference type="NCBI Taxonomy" id="2855610"/>
    <lineage>
        <taxon>Bacteria</taxon>
        <taxon>Bacteria division CSSED10-310</taxon>
    </lineage>
</organism>
<evidence type="ECO:0000259" key="1">
    <source>
        <dbReference type="SMART" id="SM00860"/>
    </source>
</evidence>
<keyword evidence="3" id="KW-1185">Reference proteome</keyword>
<evidence type="ECO:0000313" key="2">
    <source>
        <dbReference type="EMBL" id="MFC1853107.1"/>
    </source>
</evidence>
<dbReference type="Proteomes" id="UP001594351">
    <property type="component" value="Unassembled WGS sequence"/>
</dbReference>
<dbReference type="Pfam" id="PF09346">
    <property type="entry name" value="SMI1_KNR4"/>
    <property type="match status" value="1"/>
</dbReference>
<comment type="caution">
    <text evidence="2">The sequence shown here is derived from an EMBL/GenBank/DDBJ whole genome shotgun (WGS) entry which is preliminary data.</text>
</comment>
<sequence>MAKLQSYFKNDVLVFEEKYGKIPEDYKWFLKTVGGCPIGSEWIANIKELEKTHIEISDDRNVPKEWKMKSYFIIGFDGWGNYFGICTETGKIFMEDHNFGGIHEIAASFEDYILKLMNQMIF</sequence>
<dbReference type="EMBL" id="JBHPBY010000424">
    <property type="protein sequence ID" value="MFC1853107.1"/>
    <property type="molecule type" value="Genomic_DNA"/>
</dbReference>
<dbReference type="SMART" id="SM00860">
    <property type="entry name" value="SMI1_KNR4"/>
    <property type="match status" value="1"/>
</dbReference>
<dbReference type="SUPFAM" id="SSF160631">
    <property type="entry name" value="SMI1/KNR4-like"/>
    <property type="match status" value="1"/>
</dbReference>
<feature type="domain" description="Knr4/Smi1-like" evidence="1">
    <location>
        <begin position="7"/>
        <end position="115"/>
    </location>
</feature>
<dbReference type="InterPro" id="IPR018958">
    <property type="entry name" value="Knr4/Smi1-like_dom"/>
</dbReference>
<evidence type="ECO:0000313" key="3">
    <source>
        <dbReference type="Proteomes" id="UP001594351"/>
    </source>
</evidence>
<dbReference type="Gene3D" id="3.40.1580.10">
    <property type="entry name" value="SMI1/KNR4-like"/>
    <property type="match status" value="1"/>
</dbReference>
<accession>A0ABV6Z3T7</accession>